<dbReference type="SUPFAM" id="SSF56672">
    <property type="entry name" value="DNA/RNA polymerases"/>
    <property type="match status" value="1"/>
</dbReference>
<dbReference type="InterPro" id="IPR043502">
    <property type="entry name" value="DNA/RNA_pol_sf"/>
</dbReference>
<gene>
    <name evidence="2" type="ORF">LIER_10094</name>
</gene>
<dbReference type="Gene3D" id="1.10.340.70">
    <property type="match status" value="1"/>
</dbReference>
<dbReference type="EMBL" id="BAABME010001770">
    <property type="protein sequence ID" value="GAA0151359.1"/>
    <property type="molecule type" value="Genomic_DNA"/>
</dbReference>
<evidence type="ECO:0000313" key="2">
    <source>
        <dbReference type="EMBL" id="GAA0151359.1"/>
    </source>
</evidence>
<dbReference type="PANTHER" id="PTHR48475">
    <property type="entry name" value="RIBONUCLEASE H"/>
    <property type="match status" value="1"/>
</dbReference>
<feature type="domain" description="Integrase zinc-binding" evidence="1">
    <location>
        <begin position="234"/>
        <end position="283"/>
    </location>
</feature>
<organism evidence="2 3">
    <name type="scientific">Lithospermum erythrorhizon</name>
    <name type="common">Purple gromwell</name>
    <name type="synonym">Lithospermum officinale var. erythrorhizon</name>
    <dbReference type="NCBI Taxonomy" id="34254"/>
    <lineage>
        <taxon>Eukaryota</taxon>
        <taxon>Viridiplantae</taxon>
        <taxon>Streptophyta</taxon>
        <taxon>Embryophyta</taxon>
        <taxon>Tracheophyta</taxon>
        <taxon>Spermatophyta</taxon>
        <taxon>Magnoliopsida</taxon>
        <taxon>eudicotyledons</taxon>
        <taxon>Gunneridae</taxon>
        <taxon>Pentapetalae</taxon>
        <taxon>asterids</taxon>
        <taxon>lamiids</taxon>
        <taxon>Boraginales</taxon>
        <taxon>Boraginaceae</taxon>
        <taxon>Boraginoideae</taxon>
        <taxon>Lithospermeae</taxon>
        <taxon>Lithospermum</taxon>
    </lineage>
</organism>
<evidence type="ECO:0000259" key="1">
    <source>
        <dbReference type="Pfam" id="PF17921"/>
    </source>
</evidence>
<comment type="caution">
    <text evidence="2">The sequence shown here is derived from an EMBL/GenBank/DDBJ whole genome shotgun (WGS) entry which is preliminary data.</text>
</comment>
<proteinExistence type="predicted"/>
<keyword evidence="3" id="KW-1185">Reference proteome</keyword>
<dbReference type="InterPro" id="IPR041588">
    <property type="entry name" value="Integrase_H2C2"/>
</dbReference>
<evidence type="ECO:0000313" key="3">
    <source>
        <dbReference type="Proteomes" id="UP001454036"/>
    </source>
</evidence>
<protein>
    <recommendedName>
        <fullName evidence="1">Integrase zinc-binding domain-containing protein</fullName>
    </recommendedName>
</protein>
<dbReference type="Proteomes" id="UP001454036">
    <property type="component" value="Unassembled WGS sequence"/>
</dbReference>
<dbReference type="PANTHER" id="PTHR48475:SF2">
    <property type="entry name" value="RIBONUCLEASE H"/>
    <property type="match status" value="1"/>
</dbReference>
<accession>A0AAV3PI80</accession>
<sequence>MLPEDEEKPHSLPSKRNLPFFRNLRRMSKQKFTWDEESNKAFAKLKQYMGSPQLPSRPEFGKTLQLYLAISDVSVSSVLIREVEGTQKAHILCQSCDARSRGKRVLSGPALFGCLTTWAIELNEFEISYIPRTIVKAQALSDFVIEYTARAPPKIEVQEEEEKANSLLFEWSMRVDGGFTKISFQNIPREENEEADQLSRLATTYYSDLPEGDAEIYNQPAYEVYNVHSIIDISKVLAEVHEVWCGSHIGARSLAIKITRVGYYWPTLVKEALSYVRKCDACQWLGNAP</sequence>
<dbReference type="Pfam" id="PF17921">
    <property type="entry name" value="Integrase_H2C2"/>
    <property type="match status" value="1"/>
</dbReference>
<name>A0AAV3PI80_LITER</name>
<reference evidence="2 3" key="1">
    <citation type="submission" date="2024-01" db="EMBL/GenBank/DDBJ databases">
        <title>The complete chloroplast genome sequence of Lithospermum erythrorhizon: insights into the phylogenetic relationship among Boraginaceae species and the maternal lineages of purple gromwells.</title>
        <authorList>
            <person name="Okada T."/>
            <person name="Watanabe K."/>
        </authorList>
    </citation>
    <scope>NUCLEOTIDE SEQUENCE [LARGE SCALE GENOMIC DNA]</scope>
</reference>
<dbReference type="AlphaFoldDB" id="A0AAV3PI80"/>